<dbReference type="GO" id="GO:0016413">
    <property type="term" value="F:O-acetyltransferase activity"/>
    <property type="evidence" value="ECO:0007669"/>
    <property type="project" value="TreeGrafter"/>
</dbReference>
<dbReference type="PANTHER" id="PTHR40074">
    <property type="entry name" value="O-ACETYLTRANSFERASE WECH"/>
    <property type="match status" value="1"/>
</dbReference>
<keyword evidence="10" id="KW-1185">Reference proteome</keyword>
<dbReference type="OrthoDB" id="265992at2"/>
<dbReference type="AlphaFoldDB" id="A0A4P6KV15"/>
<organism evidence="9 10">
    <name type="scientific">Pseudoduganella lutea</name>
    <dbReference type="NCBI Taxonomy" id="321985"/>
    <lineage>
        <taxon>Bacteria</taxon>
        <taxon>Pseudomonadati</taxon>
        <taxon>Pseudomonadota</taxon>
        <taxon>Betaproteobacteria</taxon>
        <taxon>Burkholderiales</taxon>
        <taxon>Oxalobacteraceae</taxon>
        <taxon>Telluria group</taxon>
        <taxon>Pseudoduganella</taxon>
    </lineage>
</organism>
<dbReference type="GO" id="GO:0005886">
    <property type="term" value="C:plasma membrane"/>
    <property type="evidence" value="ECO:0007669"/>
    <property type="project" value="UniProtKB-SubCell"/>
</dbReference>
<feature type="transmembrane region" description="Helical" evidence="7">
    <location>
        <begin position="252"/>
        <end position="270"/>
    </location>
</feature>
<dbReference type="InterPro" id="IPR002656">
    <property type="entry name" value="Acyl_transf_3_dom"/>
</dbReference>
<sequence>MLTSASPDLPNPLKSAPASLQRNVSIDVLKLVLAFMVVGLHVGLLQDTTPLIGYLFGNGVFRIAVPIFFIINGFYFFPILQRGEARRWFSRVVMLYLFWTVIYGYFWIPPLEPSLFGIAKFFHTIVIGYFHLWYLSGMIGAALLVIVFRSSKPRVAAIVVLGLYGTGVFIQYAGNYHVFSGTVFDRIFNLLWVYRNFLFLGFPFFYIGFAINKYGLQKRLSSGHILLAVAIGAALLLFESSMNYFIRGSDGGYDNLAALLLICPAIFIAVHNCKLYSNQKRIATYSSGIYLVHMFVLQTLQPHVDIGLTAMTLLVMVVSIGITAALIPLSRRVAFVL</sequence>
<feature type="domain" description="Acyltransferase 3" evidence="8">
    <location>
        <begin position="24"/>
        <end position="326"/>
    </location>
</feature>
<keyword evidence="5 7" id="KW-1133">Transmembrane helix</keyword>
<feature type="transmembrane region" description="Helical" evidence="7">
    <location>
        <begin position="128"/>
        <end position="148"/>
    </location>
</feature>
<feature type="transmembrane region" description="Helical" evidence="7">
    <location>
        <begin position="306"/>
        <end position="329"/>
    </location>
</feature>
<dbReference type="GO" id="GO:0009246">
    <property type="term" value="P:enterobacterial common antigen biosynthetic process"/>
    <property type="evidence" value="ECO:0007669"/>
    <property type="project" value="TreeGrafter"/>
</dbReference>
<reference evidence="9 10" key="1">
    <citation type="submission" date="2019-02" db="EMBL/GenBank/DDBJ databases">
        <title>Draft Genome Sequences of Six Type Strains of the Genus Massilia.</title>
        <authorList>
            <person name="Miess H."/>
            <person name="Frediansyhah A."/>
            <person name="Gross H."/>
        </authorList>
    </citation>
    <scope>NUCLEOTIDE SEQUENCE [LARGE SCALE GENOMIC DNA]</scope>
    <source>
        <strain evidence="9 10">DSM 17473</strain>
    </source>
</reference>
<keyword evidence="4 7" id="KW-0812">Transmembrane</keyword>
<feature type="transmembrane region" description="Helical" evidence="7">
    <location>
        <begin position="193"/>
        <end position="212"/>
    </location>
</feature>
<gene>
    <name evidence="9" type="ORF">EWM63_05570</name>
</gene>
<feature type="transmembrane region" description="Helical" evidence="7">
    <location>
        <begin position="224"/>
        <end position="246"/>
    </location>
</feature>
<evidence type="ECO:0000256" key="3">
    <source>
        <dbReference type="ARBA" id="ARBA00022475"/>
    </source>
</evidence>
<feature type="transmembrane region" description="Helical" evidence="7">
    <location>
        <begin position="88"/>
        <end position="108"/>
    </location>
</feature>
<evidence type="ECO:0000256" key="1">
    <source>
        <dbReference type="ARBA" id="ARBA00004651"/>
    </source>
</evidence>
<dbReference type="EMBL" id="CP035913">
    <property type="protein sequence ID" value="QBE62505.1"/>
    <property type="molecule type" value="Genomic_DNA"/>
</dbReference>
<dbReference type="Pfam" id="PF01757">
    <property type="entry name" value="Acyl_transf_3"/>
    <property type="match status" value="1"/>
</dbReference>
<feature type="transmembrane region" description="Helical" evidence="7">
    <location>
        <begin position="155"/>
        <end position="173"/>
    </location>
</feature>
<evidence type="ECO:0000313" key="10">
    <source>
        <dbReference type="Proteomes" id="UP000290637"/>
    </source>
</evidence>
<evidence type="ECO:0000259" key="8">
    <source>
        <dbReference type="Pfam" id="PF01757"/>
    </source>
</evidence>
<evidence type="ECO:0000256" key="5">
    <source>
        <dbReference type="ARBA" id="ARBA00022989"/>
    </source>
</evidence>
<evidence type="ECO:0000256" key="4">
    <source>
        <dbReference type="ARBA" id="ARBA00022692"/>
    </source>
</evidence>
<evidence type="ECO:0000313" key="9">
    <source>
        <dbReference type="EMBL" id="QBE62505.1"/>
    </source>
</evidence>
<name>A0A4P6KV15_9BURK</name>
<feature type="transmembrane region" description="Helical" evidence="7">
    <location>
        <begin position="282"/>
        <end position="300"/>
    </location>
</feature>
<proteinExistence type="inferred from homology"/>
<keyword evidence="9" id="KW-0808">Transferase</keyword>
<evidence type="ECO:0000256" key="7">
    <source>
        <dbReference type="SAM" id="Phobius"/>
    </source>
</evidence>
<keyword evidence="9" id="KW-0012">Acyltransferase</keyword>
<comment type="subcellular location">
    <subcellularLocation>
        <location evidence="1">Cell membrane</location>
        <topology evidence="1">Multi-pass membrane protein</topology>
    </subcellularLocation>
</comment>
<evidence type="ECO:0000256" key="2">
    <source>
        <dbReference type="ARBA" id="ARBA00007400"/>
    </source>
</evidence>
<keyword evidence="6 7" id="KW-0472">Membrane</keyword>
<protein>
    <submittedName>
        <fullName evidence="9">Acyltransferase</fullName>
    </submittedName>
</protein>
<evidence type="ECO:0000256" key="6">
    <source>
        <dbReference type="ARBA" id="ARBA00023136"/>
    </source>
</evidence>
<comment type="similarity">
    <text evidence="2">Belongs to the acyltransferase 3 family.</text>
</comment>
<feature type="transmembrane region" description="Helical" evidence="7">
    <location>
        <begin position="51"/>
        <end position="76"/>
    </location>
</feature>
<dbReference type="RefSeq" id="WP_130185640.1">
    <property type="nucleotide sequence ID" value="NZ_CP035913.1"/>
</dbReference>
<dbReference type="KEGG" id="plue:EWM63_05570"/>
<accession>A0A4P6KV15</accession>
<dbReference type="Proteomes" id="UP000290637">
    <property type="component" value="Chromosome"/>
</dbReference>
<keyword evidence="3" id="KW-1003">Cell membrane</keyword>
<dbReference type="PANTHER" id="PTHR40074:SF2">
    <property type="entry name" value="O-ACETYLTRANSFERASE WECH"/>
    <property type="match status" value="1"/>
</dbReference>
<feature type="transmembrane region" description="Helical" evidence="7">
    <location>
        <begin position="28"/>
        <end position="45"/>
    </location>
</feature>